<dbReference type="EMBL" id="AMCI01000347">
    <property type="protein sequence ID" value="EJX09636.1"/>
    <property type="molecule type" value="Genomic_DNA"/>
</dbReference>
<feature type="non-terminal residue" evidence="1">
    <location>
        <position position="1"/>
    </location>
</feature>
<protein>
    <submittedName>
        <fullName evidence="1">Uncharacterized protein</fullName>
    </submittedName>
</protein>
<evidence type="ECO:0000313" key="1">
    <source>
        <dbReference type="EMBL" id="EJX09636.1"/>
    </source>
</evidence>
<gene>
    <name evidence="1" type="ORF">EVA_02255</name>
</gene>
<organism evidence="1">
    <name type="scientific">gut metagenome</name>
    <dbReference type="NCBI Taxonomy" id="749906"/>
    <lineage>
        <taxon>unclassified sequences</taxon>
        <taxon>metagenomes</taxon>
        <taxon>organismal metagenomes</taxon>
    </lineage>
</organism>
<sequence length="32" mass="3628">LPIQINIDPKKGFQMPVSKQTVHLETLDKPVI</sequence>
<dbReference type="AlphaFoldDB" id="J9D9W6"/>
<name>J9D9W6_9ZZZZ</name>
<proteinExistence type="predicted"/>
<comment type="caution">
    <text evidence="1">The sequence shown here is derived from an EMBL/GenBank/DDBJ whole genome shotgun (WGS) entry which is preliminary data.</text>
</comment>
<reference evidence="1" key="1">
    <citation type="journal article" date="2012" name="PLoS ONE">
        <title>Gene sets for utilization of primary and secondary nutrition supplies in the distal gut of endangered iberian lynx.</title>
        <authorList>
            <person name="Alcaide M."/>
            <person name="Messina E."/>
            <person name="Richter M."/>
            <person name="Bargiela R."/>
            <person name="Peplies J."/>
            <person name="Huws S.A."/>
            <person name="Newbold C.J."/>
            <person name="Golyshin P.N."/>
            <person name="Simon M.A."/>
            <person name="Lopez G."/>
            <person name="Yakimov M.M."/>
            <person name="Ferrer M."/>
        </authorList>
    </citation>
    <scope>NUCLEOTIDE SEQUENCE</scope>
</reference>
<accession>J9D9W6</accession>